<keyword evidence="3" id="KW-1185">Reference proteome</keyword>
<name>A0ABW8HM10_9BACL</name>
<reference evidence="2 3" key="1">
    <citation type="submission" date="2024-11" db="EMBL/GenBank/DDBJ databases">
        <title>Identification and Characterization of a Novel Fosfomycin Bacillithiol Transferase FosB8 in Paenibacillus illinoisensis.</title>
        <authorList>
            <person name="Lu W."/>
        </authorList>
    </citation>
    <scope>NUCLEOTIDE SEQUENCE [LARGE SCALE GENOMIC DNA]</scope>
    <source>
        <strain evidence="2 3">WP77</strain>
    </source>
</reference>
<gene>
    <name evidence="2" type="ORF">ACINKY_00710</name>
</gene>
<comment type="caution">
    <text evidence="2">The sequence shown here is derived from an EMBL/GenBank/DDBJ whole genome shotgun (WGS) entry which is preliminary data.</text>
</comment>
<sequence>MQQKKASSPQKGRKDRGTTLVRHPMLTGPSGLQHVCLTLYGITTVNRLPLLLSLSNCYQVKFREPLRSEFRQPCSTETLSIYGASSLSRGTAYLSPSSRLLMDQTYIDVFIDDRS</sequence>
<dbReference type="RefSeq" id="WP_402870182.1">
    <property type="nucleotide sequence ID" value="NZ_JBIYSL010000001.1"/>
</dbReference>
<evidence type="ECO:0000256" key="1">
    <source>
        <dbReference type="SAM" id="MobiDB-lite"/>
    </source>
</evidence>
<protein>
    <submittedName>
        <fullName evidence="2">Uncharacterized protein</fullName>
    </submittedName>
</protein>
<proteinExistence type="predicted"/>
<feature type="compositionally biased region" description="Polar residues" evidence="1">
    <location>
        <begin position="1"/>
        <end position="10"/>
    </location>
</feature>
<dbReference type="Proteomes" id="UP001618531">
    <property type="component" value="Unassembled WGS sequence"/>
</dbReference>
<feature type="region of interest" description="Disordered" evidence="1">
    <location>
        <begin position="1"/>
        <end position="25"/>
    </location>
</feature>
<organism evidence="2 3">
    <name type="scientific">Paenibacillus illinoisensis</name>
    <dbReference type="NCBI Taxonomy" id="59845"/>
    <lineage>
        <taxon>Bacteria</taxon>
        <taxon>Bacillati</taxon>
        <taxon>Bacillota</taxon>
        <taxon>Bacilli</taxon>
        <taxon>Bacillales</taxon>
        <taxon>Paenibacillaceae</taxon>
        <taxon>Paenibacillus</taxon>
    </lineage>
</organism>
<evidence type="ECO:0000313" key="3">
    <source>
        <dbReference type="Proteomes" id="UP001618531"/>
    </source>
</evidence>
<dbReference type="EMBL" id="JBIYSL010000001">
    <property type="protein sequence ID" value="MFK0520700.1"/>
    <property type="molecule type" value="Genomic_DNA"/>
</dbReference>
<evidence type="ECO:0000313" key="2">
    <source>
        <dbReference type="EMBL" id="MFK0520700.1"/>
    </source>
</evidence>
<accession>A0ABW8HM10</accession>